<dbReference type="EMBL" id="JBGNUJ010000003">
    <property type="protein sequence ID" value="KAL3961852.1"/>
    <property type="molecule type" value="Genomic_DNA"/>
</dbReference>
<protein>
    <submittedName>
        <fullName evidence="1">Uncharacterized protein</fullName>
    </submittedName>
</protein>
<keyword evidence="2" id="KW-1185">Reference proteome</keyword>
<gene>
    <name evidence="1" type="ORF">ACCO45_003375</name>
</gene>
<sequence>MFVSNGVGTRFRARLHGPGCNLASHGARARGIFEFEIELERHGAGKHENPARHPSKACSSRSMPRKTWCRSMAWPGPRGCSRACQYCTVNWSWWLRIAAQLSMPGCLGANGHILDVFFHPLSRCRSAVAVFRPQHMAIRPRPFRRRRAVAPSMTGCQAGGAESPSSVRMYGHGVVGNNTCLEARFIQVRSLHLKIKMPVDRRSETINLGHEGQRREGPQFPVRPGTLVSPAVGDSFGATTTTNLATAWGARQGTQGPSCASLLKPGRSTGAGAETRP</sequence>
<name>A0ACC4DZQ5_PURLI</name>
<comment type="caution">
    <text evidence="1">The sequence shown here is derived from an EMBL/GenBank/DDBJ whole genome shotgun (WGS) entry which is preliminary data.</text>
</comment>
<evidence type="ECO:0000313" key="2">
    <source>
        <dbReference type="Proteomes" id="UP001638806"/>
    </source>
</evidence>
<dbReference type="Proteomes" id="UP001638806">
    <property type="component" value="Unassembled WGS sequence"/>
</dbReference>
<proteinExistence type="predicted"/>
<organism evidence="1 2">
    <name type="scientific">Purpureocillium lilacinum</name>
    <name type="common">Paecilomyces lilacinus</name>
    <dbReference type="NCBI Taxonomy" id="33203"/>
    <lineage>
        <taxon>Eukaryota</taxon>
        <taxon>Fungi</taxon>
        <taxon>Dikarya</taxon>
        <taxon>Ascomycota</taxon>
        <taxon>Pezizomycotina</taxon>
        <taxon>Sordariomycetes</taxon>
        <taxon>Hypocreomycetidae</taxon>
        <taxon>Hypocreales</taxon>
        <taxon>Ophiocordycipitaceae</taxon>
        <taxon>Purpureocillium</taxon>
    </lineage>
</organism>
<reference evidence="1" key="1">
    <citation type="submission" date="2024-12" db="EMBL/GenBank/DDBJ databases">
        <title>Comparative genomics and development of molecular markers within Purpureocillium lilacinum and among Purpureocillium species.</title>
        <authorList>
            <person name="Yeh Z.-Y."/>
            <person name="Ni N.-T."/>
            <person name="Lo P.-H."/>
            <person name="Mushyakhwo K."/>
            <person name="Lin C.-F."/>
            <person name="Nai Y.-S."/>
        </authorList>
    </citation>
    <scope>NUCLEOTIDE SEQUENCE</scope>
    <source>
        <strain evidence="1">NCHU-NPUST-175</strain>
    </source>
</reference>
<accession>A0ACC4DZQ5</accession>
<evidence type="ECO:0000313" key="1">
    <source>
        <dbReference type="EMBL" id="KAL3961852.1"/>
    </source>
</evidence>